<evidence type="ECO:0000313" key="2">
    <source>
        <dbReference type="EMBL" id="GIY21454.1"/>
    </source>
</evidence>
<keyword evidence="1" id="KW-0472">Membrane</keyword>
<organism evidence="2 3">
    <name type="scientific">Caerostris extrusa</name>
    <name type="common">Bark spider</name>
    <name type="synonym">Caerostris bankana</name>
    <dbReference type="NCBI Taxonomy" id="172846"/>
    <lineage>
        <taxon>Eukaryota</taxon>
        <taxon>Metazoa</taxon>
        <taxon>Ecdysozoa</taxon>
        <taxon>Arthropoda</taxon>
        <taxon>Chelicerata</taxon>
        <taxon>Arachnida</taxon>
        <taxon>Araneae</taxon>
        <taxon>Araneomorphae</taxon>
        <taxon>Entelegynae</taxon>
        <taxon>Araneoidea</taxon>
        <taxon>Araneidae</taxon>
        <taxon>Caerostris</taxon>
    </lineage>
</organism>
<keyword evidence="1" id="KW-0812">Transmembrane</keyword>
<comment type="caution">
    <text evidence="2">The sequence shown here is derived from an EMBL/GenBank/DDBJ whole genome shotgun (WGS) entry which is preliminary data.</text>
</comment>
<keyword evidence="1" id="KW-1133">Transmembrane helix</keyword>
<protein>
    <submittedName>
        <fullName evidence="2">Uncharacterized protein</fullName>
    </submittedName>
</protein>
<evidence type="ECO:0000313" key="3">
    <source>
        <dbReference type="Proteomes" id="UP001054945"/>
    </source>
</evidence>
<keyword evidence="3" id="KW-1185">Reference proteome</keyword>
<accession>A0AAV4RHI0</accession>
<dbReference type="EMBL" id="BPLR01008021">
    <property type="protein sequence ID" value="GIY21454.1"/>
    <property type="molecule type" value="Genomic_DNA"/>
</dbReference>
<gene>
    <name evidence="2" type="ORF">CEXT_3911</name>
</gene>
<proteinExistence type="predicted"/>
<sequence length="127" mass="14708">MEMVWYGMIWKWYGMILFTPGAVERNRTRYRRQHHPPHPLCKRKSHHQAARWRVKVTKKKVDRSTGLNPISLTRDSKDGSGMDLLIPTARNSASNPTLSHECDDVVWCGVCGVVWCVWCGVCGVVWW</sequence>
<name>A0AAV4RHI0_CAEEX</name>
<reference evidence="2 3" key="1">
    <citation type="submission" date="2021-06" db="EMBL/GenBank/DDBJ databases">
        <title>Caerostris extrusa draft genome.</title>
        <authorList>
            <person name="Kono N."/>
            <person name="Arakawa K."/>
        </authorList>
    </citation>
    <scope>NUCLEOTIDE SEQUENCE [LARGE SCALE GENOMIC DNA]</scope>
</reference>
<feature type="transmembrane region" description="Helical" evidence="1">
    <location>
        <begin position="6"/>
        <end position="23"/>
    </location>
</feature>
<dbReference type="Proteomes" id="UP001054945">
    <property type="component" value="Unassembled WGS sequence"/>
</dbReference>
<evidence type="ECO:0000256" key="1">
    <source>
        <dbReference type="SAM" id="Phobius"/>
    </source>
</evidence>
<dbReference type="AlphaFoldDB" id="A0AAV4RHI0"/>